<evidence type="ECO:0000313" key="2">
    <source>
        <dbReference type="Proteomes" id="UP000078003"/>
    </source>
</evidence>
<dbReference type="Proteomes" id="UP000078003">
    <property type="component" value="Unassembled WGS sequence"/>
</dbReference>
<gene>
    <name evidence="1" type="ORF">A7P85_00985</name>
</gene>
<sequence>MTNNAIPQVKTVHIMLLGMDERQYAMFRMAFKMHGITNYELVTVEQGIQPDMVLADADTDVEIWKDAKNQFPDAKVVYFSSSPPPVTAPYLAKPIKFDTLFLNLKNLQQGNGIWVASSSGSSAAPVSRQATQETEPAATQSHSANITIEHFDEDGGLLGEVRKAAKQDNDVAVMHNGKPVLLVFPSVQKVLLATDSETLQSLCEQKFVDLQTRVITEEHLKAKAKLSISACLWQLAIWTGNGRFPKVINKNTVFKVRNWPNLTRLAPLAESMRLSAFLTKASGSLTILHKLMLIDNKDLADYLTAVYVTDHLIVESAGQAEPQTTGAGQARVAAQTQTIQRPERVHARAHEDNGDEEVPKQRGLLQRLMNKIIGR</sequence>
<dbReference type="AlphaFoldDB" id="A0A1A9RIZ1"/>
<protein>
    <submittedName>
        <fullName evidence="1">Uncharacterized protein</fullName>
    </submittedName>
</protein>
<reference evidence="2" key="1">
    <citation type="submission" date="2016-05" db="EMBL/GenBank/DDBJ databases">
        <title>Draft genome of Corynebacterium afermentans subsp. afermentans LCDC 88199T.</title>
        <authorList>
            <person name="Bernier A.-M."/>
            <person name="Bernard K."/>
        </authorList>
    </citation>
    <scope>NUCLEOTIDE SEQUENCE [LARGE SCALE GENOMIC DNA]</scope>
    <source>
        <strain evidence="2">NML01-0328</strain>
    </source>
</reference>
<dbReference type="RefSeq" id="WP_064083492.1">
    <property type="nucleotide sequence ID" value="NZ_LXSF01000001.1"/>
</dbReference>
<comment type="caution">
    <text evidence="1">The sequence shown here is derived from an EMBL/GenBank/DDBJ whole genome shotgun (WGS) entry which is preliminary data.</text>
</comment>
<dbReference type="EMBL" id="LXSF01000001">
    <property type="protein sequence ID" value="OAM18285.1"/>
    <property type="molecule type" value="Genomic_DNA"/>
</dbReference>
<name>A0A1A9RIZ1_EIKCO</name>
<accession>A0A1A9RIZ1</accession>
<proteinExistence type="predicted"/>
<evidence type="ECO:0000313" key="1">
    <source>
        <dbReference type="EMBL" id="OAM18285.1"/>
    </source>
</evidence>
<organism evidence="1 2">
    <name type="scientific">Eikenella corrodens</name>
    <dbReference type="NCBI Taxonomy" id="539"/>
    <lineage>
        <taxon>Bacteria</taxon>
        <taxon>Pseudomonadati</taxon>
        <taxon>Pseudomonadota</taxon>
        <taxon>Betaproteobacteria</taxon>
        <taxon>Neisseriales</taxon>
        <taxon>Neisseriaceae</taxon>
        <taxon>Eikenella</taxon>
    </lineage>
</organism>